<feature type="chain" id="PRO_5016364154" description="DUF1795 domain-containing protein" evidence="1">
    <location>
        <begin position="20"/>
        <end position="183"/>
    </location>
</feature>
<dbReference type="AlphaFoldDB" id="A0A318FT87"/>
<keyword evidence="1" id="KW-0732">Signal</keyword>
<evidence type="ECO:0000256" key="1">
    <source>
        <dbReference type="SAM" id="SignalP"/>
    </source>
</evidence>
<accession>A0A318FT87</accession>
<gene>
    <name evidence="2" type="ORF">DET57_11093</name>
</gene>
<comment type="caution">
    <text evidence="2">The sequence shown here is derived from an EMBL/GenBank/DDBJ whole genome shotgun (WGS) entry which is preliminary data.</text>
</comment>
<reference evidence="2 3" key="1">
    <citation type="submission" date="2018-05" db="EMBL/GenBank/DDBJ databases">
        <title>Freshwater and sediment microbial communities from various areas in North America, analyzing microbe dynamics in response to fracking.</title>
        <authorList>
            <person name="Lamendella R."/>
        </authorList>
    </citation>
    <scope>NUCLEOTIDE SEQUENCE [LARGE SCALE GENOMIC DNA]</scope>
    <source>
        <strain evidence="2 3">67</strain>
    </source>
</reference>
<dbReference type="EMBL" id="QJJG01000010">
    <property type="protein sequence ID" value="PXW43979.1"/>
    <property type="molecule type" value="Genomic_DNA"/>
</dbReference>
<organism evidence="2 3">
    <name type="scientific">Klebsiella oxytoca</name>
    <dbReference type="NCBI Taxonomy" id="571"/>
    <lineage>
        <taxon>Bacteria</taxon>
        <taxon>Pseudomonadati</taxon>
        <taxon>Pseudomonadota</taxon>
        <taxon>Gammaproteobacteria</taxon>
        <taxon>Enterobacterales</taxon>
        <taxon>Enterobacteriaceae</taxon>
        <taxon>Klebsiella/Raoultella group</taxon>
        <taxon>Klebsiella</taxon>
    </lineage>
</organism>
<protein>
    <recommendedName>
        <fullName evidence="4">DUF1795 domain-containing protein</fullName>
    </recommendedName>
</protein>
<sequence>MKYRLLVSAMLVCSTFALSACDSSSNSAADVNSTKILDGKATIVLPEGYKKMPEEMLVKKYTLEAQRPKEVWYVESEGGKVTMAFSMTANPMKESQLAEFAGMMKKQFGSFSPEVSAVTVNGKKMQRLQMTTPDADDAEGGIYNLMQISSLDNKLLITTFNSTADLKDKYSAAGVEALSSLKY</sequence>
<feature type="signal peptide" evidence="1">
    <location>
        <begin position="1"/>
        <end position="19"/>
    </location>
</feature>
<dbReference type="PROSITE" id="PS51257">
    <property type="entry name" value="PROKAR_LIPOPROTEIN"/>
    <property type="match status" value="1"/>
</dbReference>
<evidence type="ECO:0000313" key="3">
    <source>
        <dbReference type="Proteomes" id="UP000247485"/>
    </source>
</evidence>
<evidence type="ECO:0000313" key="2">
    <source>
        <dbReference type="EMBL" id="PXW43979.1"/>
    </source>
</evidence>
<dbReference type="Proteomes" id="UP000247485">
    <property type="component" value="Unassembled WGS sequence"/>
</dbReference>
<proteinExistence type="predicted"/>
<name>A0A318FT87_KLEOX</name>
<evidence type="ECO:0008006" key="4">
    <source>
        <dbReference type="Google" id="ProtNLM"/>
    </source>
</evidence>